<dbReference type="InterPro" id="IPR027417">
    <property type="entry name" value="P-loop_NTPase"/>
</dbReference>
<dbReference type="GO" id="GO:0005524">
    <property type="term" value="F:ATP binding"/>
    <property type="evidence" value="ECO:0007669"/>
    <property type="project" value="UniProtKB-KW"/>
</dbReference>
<evidence type="ECO:0008006" key="7">
    <source>
        <dbReference type="Google" id="ProtNLM"/>
    </source>
</evidence>
<feature type="domain" description="Helicase ATP-binding" evidence="3">
    <location>
        <begin position="28"/>
        <end position="201"/>
    </location>
</feature>
<keyword evidence="1" id="KW-0547">Nucleotide-binding</keyword>
<dbReference type="GO" id="GO:0003677">
    <property type="term" value="F:DNA binding"/>
    <property type="evidence" value="ECO:0007669"/>
    <property type="project" value="TreeGrafter"/>
</dbReference>
<evidence type="ECO:0000256" key="1">
    <source>
        <dbReference type="ARBA" id="ARBA00022741"/>
    </source>
</evidence>
<dbReference type="SUPFAM" id="SSF52540">
    <property type="entry name" value="P-loop containing nucleoside triphosphate hydrolases"/>
    <property type="match status" value="1"/>
</dbReference>
<dbReference type="PROSITE" id="PS51194">
    <property type="entry name" value="HELICASE_CTER"/>
    <property type="match status" value="1"/>
</dbReference>
<dbReference type="AlphaFoldDB" id="A0A3E2BJU2"/>
<organism evidence="5 6">
    <name type="scientific">Candidatus Saccharicenans subterraneus</name>
    <dbReference type="NCBI Taxonomy" id="2508984"/>
    <lineage>
        <taxon>Bacteria</taxon>
        <taxon>Candidatus Aminicenantota</taxon>
        <taxon>Candidatus Aminicenantia</taxon>
        <taxon>Candidatus Aminicenantales</taxon>
        <taxon>Candidatus Saccharicenantaceae</taxon>
        <taxon>Candidatus Saccharicenans</taxon>
    </lineage>
</organism>
<sequence length="710" mass="81599">MLPENYKKIWIAFFDNFDELREIQKKAIEPILSGQNAFIISATGSGKTEAAVAPLVARHFEFAKKNDSPFLLYITPTRALVNDLRERLEVPLGKIGLTLGIKHGDKDDLKKQKKPNVIITTPESFDVLLYKKDSVLSQIQAVIFDELHVLYNTQRGLHLAILFNRLQARRENNIQWVASSATISNVDDYLDFFFPNIDKHSVRKLIVPSERSLESLICPVADPIKLFKRLLLERGINKVLVFTNSRKKCEELVQIIKIDKELGEIIYCHYSSLSPEVRVNVERDFSRNNCGVCVATSTLELGIDIGNIDCIVLWDVPPSIESFLQRVGRGNRREKTNRVICVIPGEDRNKILSALKFLSLNELAIRGELPEKKPYGLFGSIVQQSLNIIASNNGSFIQRSKLYQNFKFLNHIREDIFYEILEGLTEQGYLIKHGFLNSYGAGDKLYELVDSLNIYSNISGYNNKINIKTHNLELGTIPIENLKRIKVGDQILLAGRIWDILQIKSYIIRVEQAKEIKKLQDIVYTDEYPIAESYLIDNIWKLIHNEDIREVLKQVALHRTIEESLINLINIINNHFSYLSIPFIKSYDKYIYFTFGGELINGLLSFLFNDGCAIYDDVVAVARSQVNWDNLDNIIKKNKDYLCDKIIKRSQMSLYQKLLPESLKREELLEQLRKDSSWIGIIERLKHSSCVPIKENEQDLLMGLSCIEKI</sequence>
<dbReference type="InterPro" id="IPR014001">
    <property type="entry name" value="Helicase_ATP-bd"/>
</dbReference>
<evidence type="ECO:0000313" key="6">
    <source>
        <dbReference type="Proteomes" id="UP000257323"/>
    </source>
</evidence>
<dbReference type="GO" id="GO:0016887">
    <property type="term" value="F:ATP hydrolysis activity"/>
    <property type="evidence" value="ECO:0007669"/>
    <property type="project" value="TreeGrafter"/>
</dbReference>
<proteinExistence type="predicted"/>
<evidence type="ECO:0000313" key="5">
    <source>
        <dbReference type="EMBL" id="RFT15010.1"/>
    </source>
</evidence>
<dbReference type="PANTHER" id="PTHR47962:SF5">
    <property type="entry name" value="ATP-DEPENDENT HELICASE LHR-RELATED"/>
    <property type="match status" value="1"/>
</dbReference>
<dbReference type="EMBL" id="QUAH01000014">
    <property type="protein sequence ID" value="RFT15010.1"/>
    <property type="molecule type" value="Genomic_DNA"/>
</dbReference>
<keyword evidence="2" id="KW-0067">ATP-binding</keyword>
<dbReference type="SMART" id="SM00487">
    <property type="entry name" value="DEXDc"/>
    <property type="match status" value="1"/>
</dbReference>
<dbReference type="PANTHER" id="PTHR47962">
    <property type="entry name" value="ATP-DEPENDENT HELICASE LHR-RELATED-RELATED"/>
    <property type="match status" value="1"/>
</dbReference>
<evidence type="ECO:0000259" key="3">
    <source>
        <dbReference type="PROSITE" id="PS51192"/>
    </source>
</evidence>
<feature type="domain" description="Helicase C-terminal" evidence="4">
    <location>
        <begin position="226"/>
        <end position="377"/>
    </location>
</feature>
<comment type="caution">
    <text evidence="5">The sequence shown here is derived from an EMBL/GenBank/DDBJ whole genome shotgun (WGS) entry which is preliminary data.</text>
</comment>
<dbReference type="PROSITE" id="PS51192">
    <property type="entry name" value="HELICASE_ATP_BIND_1"/>
    <property type="match status" value="1"/>
</dbReference>
<accession>A0A3E2BJU2</accession>
<evidence type="ECO:0000259" key="4">
    <source>
        <dbReference type="PROSITE" id="PS51194"/>
    </source>
</evidence>
<dbReference type="InterPro" id="IPR001650">
    <property type="entry name" value="Helicase_C-like"/>
</dbReference>
<reference evidence="5 6" key="1">
    <citation type="submission" date="2018-08" db="EMBL/GenBank/DDBJ databases">
        <title>Genome analysis of the thermophilic bacterium of the candidate phylum Aminicenantes from deep subsurface aquifer revealed its physiology and ecological role.</title>
        <authorList>
            <person name="Kadnikov V.V."/>
            <person name="Mardanov A.V."/>
            <person name="Beletsky A.V."/>
            <person name="Karnachuk O.V."/>
            <person name="Ravin N.V."/>
        </authorList>
    </citation>
    <scope>NUCLEOTIDE SEQUENCE [LARGE SCALE GENOMIC DNA]</scope>
    <source>
        <strain evidence="5">BY38</strain>
    </source>
</reference>
<dbReference type="InterPro" id="IPR011545">
    <property type="entry name" value="DEAD/DEAH_box_helicase_dom"/>
</dbReference>
<evidence type="ECO:0000256" key="2">
    <source>
        <dbReference type="ARBA" id="ARBA00022840"/>
    </source>
</evidence>
<dbReference type="SMART" id="SM00490">
    <property type="entry name" value="HELICc"/>
    <property type="match status" value="1"/>
</dbReference>
<dbReference type="Pfam" id="PF00271">
    <property type="entry name" value="Helicase_C"/>
    <property type="match status" value="1"/>
</dbReference>
<dbReference type="InterPro" id="IPR052511">
    <property type="entry name" value="ATP-dep_Helicase"/>
</dbReference>
<protein>
    <recommendedName>
        <fullName evidence="7">DEAD/DEAH box helicase</fullName>
    </recommendedName>
</protein>
<gene>
    <name evidence="5" type="ORF">OP8BY_1120</name>
</gene>
<name>A0A3E2BJU2_9BACT</name>
<dbReference type="Proteomes" id="UP000257323">
    <property type="component" value="Unassembled WGS sequence"/>
</dbReference>
<dbReference type="Pfam" id="PF00270">
    <property type="entry name" value="DEAD"/>
    <property type="match status" value="1"/>
</dbReference>
<dbReference type="Gene3D" id="3.40.50.300">
    <property type="entry name" value="P-loop containing nucleotide triphosphate hydrolases"/>
    <property type="match status" value="2"/>
</dbReference>